<dbReference type="RefSeq" id="WP_154738671.1">
    <property type="nucleotide sequence ID" value="NZ_WMBQ01000001.1"/>
</dbReference>
<sequence length="445" mass="46992">MSGPIHSDPTNLTAAAAAEAIREGRLSSGELVAACLDRIAARDAQVQAWEYLDADLALAQAGEADAAIRRGDHLGLLHGVPIGIKDIFDTFDLPTANGSPIFDGRRPERDAACVAALRAAGAVILGKTVTTELALLTPARTRNPHNLEHTPGGSSAGSAAAVADHMVPAALGSQTAGSIIRPASFCGVYGFKPTLGLVPRAGVLMQSHTLDTVGVYGRSVEDLALITDCMTAFDPEDAASFRRARPGLVGTARARPPIPPRLAFVKPPPWTDADPDMKVAFAELVGRFGDRIVELDLPRLADVVEWQRIVQLAENAHYYGPLLDEAPQHISPGLAQRLNEGRAVDAQEYLRAITGREPAYRALAAALKTFSAILTPAAMGPAPRGLGATGSPIMNGLWTYLGMPAVSLPLLQVRGMPVGVQLVGQRHDDARLLRTARWLMAEVAG</sequence>
<organism evidence="2 3">
    <name type="scientific">Hyphomicrobium album</name>
    <dbReference type="NCBI Taxonomy" id="2665159"/>
    <lineage>
        <taxon>Bacteria</taxon>
        <taxon>Pseudomonadati</taxon>
        <taxon>Pseudomonadota</taxon>
        <taxon>Alphaproteobacteria</taxon>
        <taxon>Hyphomicrobiales</taxon>
        <taxon>Hyphomicrobiaceae</taxon>
        <taxon>Hyphomicrobium</taxon>
    </lineage>
</organism>
<dbReference type="EMBL" id="WMBQ01000001">
    <property type="protein sequence ID" value="MTD94217.1"/>
    <property type="molecule type" value="Genomic_DNA"/>
</dbReference>
<dbReference type="SUPFAM" id="SSF75304">
    <property type="entry name" value="Amidase signature (AS) enzymes"/>
    <property type="match status" value="1"/>
</dbReference>
<gene>
    <name evidence="2" type="ORF">GIW81_07695</name>
</gene>
<evidence type="ECO:0000313" key="3">
    <source>
        <dbReference type="Proteomes" id="UP000440694"/>
    </source>
</evidence>
<dbReference type="InterPro" id="IPR023631">
    <property type="entry name" value="Amidase_dom"/>
</dbReference>
<evidence type="ECO:0000259" key="1">
    <source>
        <dbReference type="Pfam" id="PF01425"/>
    </source>
</evidence>
<dbReference type="AlphaFoldDB" id="A0A6I3KKE3"/>
<reference evidence="2 3" key="1">
    <citation type="submission" date="2019-11" db="EMBL/GenBank/DDBJ databases">
        <title>Identification of a novel strain.</title>
        <authorList>
            <person name="Xu Q."/>
            <person name="Wang G."/>
        </authorList>
    </citation>
    <scope>NUCLEOTIDE SEQUENCE [LARGE SCALE GENOMIC DNA]</scope>
    <source>
        <strain evidence="3">xq</strain>
    </source>
</reference>
<proteinExistence type="predicted"/>
<accession>A0A6I3KKE3</accession>
<dbReference type="Pfam" id="PF01425">
    <property type="entry name" value="Amidase"/>
    <property type="match status" value="1"/>
</dbReference>
<dbReference type="Gene3D" id="3.90.1300.10">
    <property type="entry name" value="Amidase signature (AS) domain"/>
    <property type="match status" value="1"/>
</dbReference>
<dbReference type="PANTHER" id="PTHR11895:SF176">
    <property type="entry name" value="AMIDASE AMID-RELATED"/>
    <property type="match status" value="1"/>
</dbReference>
<dbReference type="InterPro" id="IPR000120">
    <property type="entry name" value="Amidase"/>
</dbReference>
<protein>
    <submittedName>
        <fullName evidence="2">Amidase</fullName>
    </submittedName>
</protein>
<dbReference type="GO" id="GO:0003824">
    <property type="term" value="F:catalytic activity"/>
    <property type="evidence" value="ECO:0007669"/>
    <property type="project" value="InterPro"/>
</dbReference>
<dbReference type="PANTHER" id="PTHR11895">
    <property type="entry name" value="TRANSAMIDASE"/>
    <property type="match status" value="1"/>
</dbReference>
<dbReference type="InterPro" id="IPR036928">
    <property type="entry name" value="AS_sf"/>
</dbReference>
<name>A0A6I3KKE3_9HYPH</name>
<feature type="domain" description="Amidase" evidence="1">
    <location>
        <begin position="30"/>
        <end position="433"/>
    </location>
</feature>
<comment type="caution">
    <text evidence="2">The sequence shown here is derived from an EMBL/GenBank/DDBJ whole genome shotgun (WGS) entry which is preliminary data.</text>
</comment>
<evidence type="ECO:0000313" key="2">
    <source>
        <dbReference type="EMBL" id="MTD94217.1"/>
    </source>
</evidence>
<dbReference type="Proteomes" id="UP000440694">
    <property type="component" value="Unassembled WGS sequence"/>
</dbReference>
<keyword evidence="3" id="KW-1185">Reference proteome</keyword>